<dbReference type="EMBL" id="VCEJ01000002">
    <property type="protein sequence ID" value="TLV02127.1"/>
    <property type="molecule type" value="Genomic_DNA"/>
</dbReference>
<keyword evidence="3" id="KW-1185">Reference proteome</keyword>
<dbReference type="InterPro" id="IPR046947">
    <property type="entry name" value="LytR-like"/>
</dbReference>
<dbReference type="InterPro" id="IPR007492">
    <property type="entry name" value="LytTR_DNA-bd_dom"/>
</dbReference>
<evidence type="ECO:0000313" key="2">
    <source>
        <dbReference type="EMBL" id="TLV02127.1"/>
    </source>
</evidence>
<evidence type="ECO:0000313" key="3">
    <source>
        <dbReference type="Proteomes" id="UP000306402"/>
    </source>
</evidence>
<dbReference type="GO" id="GO:0000156">
    <property type="term" value="F:phosphorelay response regulator activity"/>
    <property type="evidence" value="ECO:0007669"/>
    <property type="project" value="InterPro"/>
</dbReference>
<dbReference type="Proteomes" id="UP000306402">
    <property type="component" value="Unassembled WGS sequence"/>
</dbReference>
<dbReference type="PANTHER" id="PTHR37299:SF1">
    <property type="entry name" value="STAGE 0 SPORULATION PROTEIN A HOMOLOG"/>
    <property type="match status" value="1"/>
</dbReference>
<dbReference type="OrthoDB" id="1430683at2"/>
<dbReference type="RefSeq" id="WP_138363336.1">
    <property type="nucleotide sequence ID" value="NZ_VCEJ01000002.1"/>
</dbReference>
<feature type="domain" description="HTH LytTR-type" evidence="1">
    <location>
        <begin position="25"/>
        <end position="123"/>
    </location>
</feature>
<gene>
    <name evidence="2" type="ORF">FEN17_00320</name>
</gene>
<dbReference type="PROSITE" id="PS50930">
    <property type="entry name" value="HTH_LYTTR"/>
    <property type="match status" value="1"/>
</dbReference>
<organism evidence="2 3">
    <name type="scientific">Dyadobacter luticola</name>
    <dbReference type="NCBI Taxonomy" id="1979387"/>
    <lineage>
        <taxon>Bacteria</taxon>
        <taxon>Pseudomonadati</taxon>
        <taxon>Bacteroidota</taxon>
        <taxon>Cytophagia</taxon>
        <taxon>Cytophagales</taxon>
        <taxon>Spirosomataceae</taxon>
        <taxon>Dyadobacter</taxon>
    </lineage>
</organism>
<name>A0A5R9L191_9BACT</name>
<dbReference type="Gene3D" id="2.40.50.1020">
    <property type="entry name" value="LytTr DNA-binding domain"/>
    <property type="match status" value="1"/>
</dbReference>
<evidence type="ECO:0000259" key="1">
    <source>
        <dbReference type="PROSITE" id="PS50930"/>
    </source>
</evidence>
<dbReference type="GO" id="GO:0003677">
    <property type="term" value="F:DNA binding"/>
    <property type="evidence" value="ECO:0007669"/>
    <property type="project" value="InterPro"/>
</dbReference>
<comment type="caution">
    <text evidence="2">The sequence shown here is derived from an EMBL/GenBank/DDBJ whole genome shotgun (WGS) entry which is preliminary data.</text>
</comment>
<proteinExistence type="predicted"/>
<reference evidence="2 3" key="1">
    <citation type="submission" date="2019-05" db="EMBL/GenBank/DDBJ databases">
        <authorList>
            <person name="Qu J.-H."/>
        </authorList>
    </citation>
    <scope>NUCLEOTIDE SEQUENCE [LARGE SCALE GENOMIC DNA]</scope>
    <source>
        <strain evidence="2 3">T17</strain>
    </source>
</reference>
<dbReference type="Pfam" id="PF04397">
    <property type="entry name" value="LytTR"/>
    <property type="match status" value="1"/>
</dbReference>
<sequence>MKALLNQTFPVPTLPSIEIPNQTSITVYNMGRAFSIRTVEITHFEGVGNYTFACTRNGRYLISKCLKTIHDMVGNDFVRVHKSYIINRQHIKSRLFSHIQLSCGKDITIARRRLRETHETLAIK</sequence>
<protein>
    <submittedName>
        <fullName evidence="2">LytTR family transcriptional regulator</fullName>
    </submittedName>
</protein>
<dbReference type="SMART" id="SM00850">
    <property type="entry name" value="LytTR"/>
    <property type="match status" value="1"/>
</dbReference>
<dbReference type="AlphaFoldDB" id="A0A5R9L191"/>
<accession>A0A5R9L191</accession>
<dbReference type="PANTHER" id="PTHR37299">
    <property type="entry name" value="TRANSCRIPTIONAL REGULATOR-RELATED"/>
    <property type="match status" value="1"/>
</dbReference>